<dbReference type="NCBIfam" id="TIGR03422">
    <property type="entry name" value="mito_frataxin"/>
    <property type="match status" value="1"/>
</dbReference>
<comment type="subcellular location">
    <subcellularLocation>
        <location evidence="1">Mitochondrion</location>
    </subcellularLocation>
</comment>
<reference evidence="13 14" key="1">
    <citation type="submission" date="2020-10" db="EMBL/GenBank/DDBJ databases">
        <authorList>
            <person name="Klimov P.B."/>
            <person name="Dyachkov S.M."/>
            <person name="Chetverikov P.E."/>
        </authorList>
    </citation>
    <scope>NUCLEOTIDE SEQUENCE [LARGE SCALE GENOMIC DNA]</scope>
    <source>
        <strain evidence="13">BMOC 18-1129-001#AD2665</strain>
        <tissue evidence="13">Entire mites</tissue>
    </source>
</reference>
<gene>
    <name evidence="13" type="primary">frh-1</name>
    <name evidence="13" type="ORF">GZH46_02094</name>
</gene>
<feature type="non-terminal residue" evidence="13">
    <location>
        <position position="1"/>
    </location>
</feature>
<dbReference type="InterPro" id="IPR017789">
    <property type="entry name" value="Frataxin"/>
</dbReference>
<keyword evidence="9" id="KW-0408">Iron</keyword>
<evidence type="ECO:0000256" key="6">
    <source>
        <dbReference type="ARBA" id="ARBA00022496"/>
    </source>
</evidence>
<dbReference type="SMART" id="SM01219">
    <property type="entry name" value="Frataxin_Cyay"/>
    <property type="match status" value="1"/>
</dbReference>
<dbReference type="Gene3D" id="3.30.920.10">
    <property type="entry name" value="Frataxin/CyaY"/>
    <property type="match status" value="1"/>
</dbReference>
<keyword evidence="7" id="KW-0809">Transit peptide</keyword>
<keyword evidence="6" id="KW-0410">Iron transport</keyword>
<keyword evidence="14" id="KW-1185">Reference proteome</keyword>
<dbReference type="PANTHER" id="PTHR16821">
    <property type="entry name" value="FRATAXIN"/>
    <property type="match status" value="1"/>
</dbReference>
<dbReference type="InterPro" id="IPR036524">
    <property type="entry name" value="Frataxin/CyaY_sf"/>
</dbReference>
<evidence type="ECO:0000256" key="12">
    <source>
        <dbReference type="ARBA" id="ARBA00047990"/>
    </source>
</evidence>
<evidence type="ECO:0000313" key="13">
    <source>
        <dbReference type="EMBL" id="KAG9509389.1"/>
    </source>
</evidence>
<evidence type="ECO:0000313" key="14">
    <source>
        <dbReference type="Proteomes" id="UP000825002"/>
    </source>
</evidence>
<comment type="caution">
    <text evidence="13">The sequence shown here is derived from an EMBL/GenBank/DDBJ whole genome shotgun (WGS) entry which is preliminary data.</text>
</comment>
<dbReference type="Pfam" id="PF01491">
    <property type="entry name" value="Frataxin_Cyay"/>
    <property type="match status" value="1"/>
</dbReference>
<keyword evidence="4" id="KW-0409">Iron storage</keyword>
<dbReference type="PROSITE" id="PS01344">
    <property type="entry name" value="FRATAXIN_1"/>
    <property type="match status" value="1"/>
</dbReference>
<dbReference type="EMBL" id="JAIFTH010000502">
    <property type="protein sequence ID" value="KAG9509389.1"/>
    <property type="molecule type" value="Genomic_DNA"/>
</dbReference>
<dbReference type="Proteomes" id="UP000825002">
    <property type="component" value="Unassembled WGS sequence"/>
</dbReference>
<organism evidence="13 14">
    <name type="scientific">Fragariocoptes setiger</name>
    <dbReference type="NCBI Taxonomy" id="1670756"/>
    <lineage>
        <taxon>Eukaryota</taxon>
        <taxon>Metazoa</taxon>
        <taxon>Ecdysozoa</taxon>
        <taxon>Arthropoda</taxon>
        <taxon>Chelicerata</taxon>
        <taxon>Arachnida</taxon>
        <taxon>Acari</taxon>
        <taxon>Acariformes</taxon>
        <taxon>Trombidiformes</taxon>
        <taxon>Prostigmata</taxon>
        <taxon>Eupodina</taxon>
        <taxon>Eriophyoidea</taxon>
        <taxon>Phytoptidae</taxon>
        <taxon>Fragariocoptes</taxon>
    </lineage>
</organism>
<evidence type="ECO:0000256" key="4">
    <source>
        <dbReference type="ARBA" id="ARBA00022434"/>
    </source>
</evidence>
<dbReference type="InterPro" id="IPR002908">
    <property type="entry name" value="Frataxin/CyaY"/>
</dbReference>
<keyword evidence="5" id="KW-0813">Transport</keyword>
<dbReference type="PANTHER" id="PTHR16821:SF2">
    <property type="entry name" value="FRATAXIN, MITOCHONDRIAL"/>
    <property type="match status" value="1"/>
</dbReference>
<dbReference type="InterPro" id="IPR020895">
    <property type="entry name" value="Frataxin_CS"/>
</dbReference>
<evidence type="ECO:0000256" key="2">
    <source>
        <dbReference type="ARBA" id="ARBA00008183"/>
    </source>
</evidence>
<name>A0ABQ7S7I0_9ACAR</name>
<sequence>MINSKISRSTCDNNCYQKQYRFLSSGHNNKRSDGKQPGAISSNHFHSLANETLEKLSDTFDEILELQPGADVSLSDGVLTVIVKSDAIYVINKQSPNQQLWFSSPLSGPKRFDMCGNQWIDRDTKQTMKALLSRELSTLLNKPVSFP</sequence>
<evidence type="ECO:0000256" key="10">
    <source>
        <dbReference type="ARBA" id="ARBA00023065"/>
    </source>
</evidence>
<accession>A0ABQ7S7I0</accession>
<evidence type="ECO:0000256" key="3">
    <source>
        <dbReference type="ARBA" id="ARBA00013107"/>
    </source>
</evidence>
<comment type="catalytic activity">
    <reaction evidence="12">
        <text>4 Fe(2+) + O2 + 4 H(+) = 4 Fe(3+) + 2 H2O</text>
        <dbReference type="Rhea" id="RHEA:11148"/>
        <dbReference type="ChEBI" id="CHEBI:15377"/>
        <dbReference type="ChEBI" id="CHEBI:15378"/>
        <dbReference type="ChEBI" id="CHEBI:15379"/>
        <dbReference type="ChEBI" id="CHEBI:29033"/>
        <dbReference type="ChEBI" id="CHEBI:29034"/>
        <dbReference type="EC" id="1.16.3.1"/>
    </reaction>
</comment>
<evidence type="ECO:0000256" key="8">
    <source>
        <dbReference type="ARBA" id="ARBA00023002"/>
    </source>
</evidence>
<protein>
    <recommendedName>
        <fullName evidence="3">ferroxidase</fullName>
        <ecNumber evidence="3">1.16.3.1</ecNumber>
    </recommendedName>
</protein>
<evidence type="ECO:0000256" key="7">
    <source>
        <dbReference type="ARBA" id="ARBA00022946"/>
    </source>
</evidence>
<evidence type="ECO:0000256" key="9">
    <source>
        <dbReference type="ARBA" id="ARBA00023004"/>
    </source>
</evidence>
<keyword evidence="10" id="KW-0406">Ion transport</keyword>
<proteinExistence type="inferred from homology"/>
<dbReference type="EC" id="1.16.3.1" evidence="3"/>
<evidence type="ECO:0000256" key="5">
    <source>
        <dbReference type="ARBA" id="ARBA00022448"/>
    </source>
</evidence>
<keyword evidence="11" id="KW-0496">Mitochondrion</keyword>
<keyword evidence="8" id="KW-0560">Oxidoreductase</keyword>
<dbReference type="PROSITE" id="PS50810">
    <property type="entry name" value="FRATAXIN_2"/>
    <property type="match status" value="1"/>
</dbReference>
<dbReference type="SUPFAM" id="SSF55387">
    <property type="entry name" value="Frataxin/Nqo15-like"/>
    <property type="match status" value="1"/>
</dbReference>
<evidence type="ECO:0000256" key="11">
    <source>
        <dbReference type="ARBA" id="ARBA00023128"/>
    </source>
</evidence>
<evidence type="ECO:0000256" key="1">
    <source>
        <dbReference type="ARBA" id="ARBA00004173"/>
    </source>
</evidence>
<dbReference type="NCBIfam" id="TIGR03421">
    <property type="entry name" value="FeS_CyaY"/>
    <property type="match status" value="1"/>
</dbReference>
<comment type="similarity">
    <text evidence="2">Belongs to the frataxin family.</text>
</comment>